<accession>A0A0F9P8C9</accession>
<dbReference type="AlphaFoldDB" id="A0A0F9P8C9"/>
<evidence type="ECO:0000313" key="1">
    <source>
        <dbReference type="EMBL" id="KKN26324.1"/>
    </source>
</evidence>
<sequence length="168" mass="19798">MVSLYNKHSRSRPRDKRVWLPRHAPLVMTGCEALGTTYLQRRLHSCWGLARTPMVNDRELSINPVSAQRRKAVKRRAKRQADRRKCLSIAFFLSVAQPGDREYLRELYKVNYTEHGKPDESHEYRGILTVRKEDGSAGMGCWKKRKLSGNKTDRGYYNEIIYRRRYPI</sequence>
<gene>
    <name evidence="1" type="ORF">LCGC14_0875750</name>
</gene>
<comment type="caution">
    <text evidence="1">The sequence shown here is derived from an EMBL/GenBank/DDBJ whole genome shotgun (WGS) entry which is preliminary data.</text>
</comment>
<reference evidence="1" key="1">
    <citation type="journal article" date="2015" name="Nature">
        <title>Complex archaea that bridge the gap between prokaryotes and eukaryotes.</title>
        <authorList>
            <person name="Spang A."/>
            <person name="Saw J.H."/>
            <person name="Jorgensen S.L."/>
            <person name="Zaremba-Niedzwiedzka K."/>
            <person name="Martijn J."/>
            <person name="Lind A.E."/>
            <person name="van Eijk R."/>
            <person name="Schleper C."/>
            <person name="Guy L."/>
            <person name="Ettema T.J."/>
        </authorList>
    </citation>
    <scope>NUCLEOTIDE SEQUENCE</scope>
</reference>
<protein>
    <submittedName>
        <fullName evidence="1">Uncharacterized protein</fullName>
    </submittedName>
</protein>
<name>A0A0F9P8C9_9ZZZZ</name>
<organism evidence="1">
    <name type="scientific">marine sediment metagenome</name>
    <dbReference type="NCBI Taxonomy" id="412755"/>
    <lineage>
        <taxon>unclassified sequences</taxon>
        <taxon>metagenomes</taxon>
        <taxon>ecological metagenomes</taxon>
    </lineage>
</organism>
<proteinExistence type="predicted"/>
<dbReference type="EMBL" id="LAZR01002728">
    <property type="protein sequence ID" value="KKN26324.1"/>
    <property type="molecule type" value="Genomic_DNA"/>
</dbReference>